<dbReference type="InterPro" id="IPR036983">
    <property type="entry name" value="AIM24_sf"/>
</dbReference>
<dbReference type="PANTHER" id="PTHR38074">
    <property type="entry name" value="ALTERED INHERITANCE OF MITOCHONDRIA PROTEIN 24, MITOCHONDRIAL"/>
    <property type="match status" value="1"/>
</dbReference>
<evidence type="ECO:0000313" key="2">
    <source>
        <dbReference type="Proteomes" id="UP000621540"/>
    </source>
</evidence>
<protein>
    <submittedName>
        <fullName evidence="1">AIM24 family protein</fullName>
    </submittedName>
</protein>
<evidence type="ECO:0000313" key="1">
    <source>
        <dbReference type="EMBL" id="MBC5754027.1"/>
    </source>
</evidence>
<dbReference type="SUPFAM" id="SSF51219">
    <property type="entry name" value="TRAP-like"/>
    <property type="match status" value="1"/>
</dbReference>
<proteinExistence type="predicted"/>
<dbReference type="InterPro" id="IPR016031">
    <property type="entry name" value="Trp_RNA-bd_attenuator-like_dom"/>
</dbReference>
<comment type="caution">
    <text evidence="1">The sequence shown here is derived from an EMBL/GenBank/DDBJ whole genome shotgun (WGS) entry which is preliminary data.</text>
</comment>
<name>A0ABR7IAU6_9FIRM</name>
<organism evidence="1 2">
    <name type="scientific">Roseburia yibonii</name>
    <dbReference type="NCBI Taxonomy" id="2763063"/>
    <lineage>
        <taxon>Bacteria</taxon>
        <taxon>Bacillati</taxon>
        <taxon>Bacillota</taxon>
        <taxon>Clostridia</taxon>
        <taxon>Lachnospirales</taxon>
        <taxon>Lachnospiraceae</taxon>
        <taxon>Roseburia</taxon>
    </lineage>
</organism>
<dbReference type="Gene3D" id="3.60.160.10">
    <property type="entry name" value="Mitochondrial biogenesis AIM24"/>
    <property type="match status" value="1"/>
</dbReference>
<dbReference type="PANTHER" id="PTHR38074:SF1">
    <property type="entry name" value="ALTERED INHERITANCE OF MITOCHONDRIA PROTEIN 24, MITOCHONDRIAL"/>
    <property type="match status" value="1"/>
</dbReference>
<gene>
    <name evidence="1" type="ORF">H8Z76_08300</name>
</gene>
<reference evidence="1 2" key="1">
    <citation type="submission" date="2020-08" db="EMBL/GenBank/DDBJ databases">
        <title>Genome public.</title>
        <authorList>
            <person name="Liu C."/>
            <person name="Sun Q."/>
        </authorList>
    </citation>
    <scope>NUCLEOTIDE SEQUENCE [LARGE SCALE GENOMIC DNA]</scope>
    <source>
        <strain evidence="1 2">BX0805</strain>
    </source>
</reference>
<keyword evidence="2" id="KW-1185">Reference proteome</keyword>
<accession>A0ABR7IAU6</accession>
<dbReference type="Pfam" id="PF01987">
    <property type="entry name" value="AIM24"/>
    <property type="match status" value="1"/>
</dbReference>
<dbReference type="RefSeq" id="WP_022514521.1">
    <property type="nucleotide sequence ID" value="NZ_JACOQH010000005.1"/>
</dbReference>
<dbReference type="EMBL" id="JACOQH010000005">
    <property type="protein sequence ID" value="MBC5754027.1"/>
    <property type="molecule type" value="Genomic_DNA"/>
</dbReference>
<dbReference type="Proteomes" id="UP000621540">
    <property type="component" value="Unassembled WGS sequence"/>
</dbReference>
<sequence length="285" mass="30303">MISLNNLANNPNMTAIANKGVFTVFEHQKDMSVSPAYASVAYFMHEMNVRKRQVLCNLNNSAVRIQAGAMQWAAGQVESETGVKGVGDFIGKAFKGAVTNESAVKPIYRGSGFLMLEPTYRYIILEDIGAWEGGIVLDDGLFLACDASLDEKIVSRTNASSAFLGGEGLFNLSLTGQGIAVLESPVPREELLEIEVQNDTVKIDGNMAIAWSSSLQFTVEKSSKSLMGSAINGEGFVNVYRGTGKILLAPTINGTTMSSANGPKESSTISSKGLVSSVVKSALDL</sequence>
<dbReference type="InterPro" id="IPR002838">
    <property type="entry name" value="AIM24"/>
</dbReference>